<dbReference type="Proteomes" id="UP000220840">
    <property type="component" value="Unassembled WGS sequence"/>
</dbReference>
<accession>A0A2A7MMB1</accession>
<name>A0A2A7MMB1_9CLOT</name>
<reference evidence="10 12" key="1">
    <citation type="submission" date="2017-10" db="EMBL/GenBank/DDBJ databases">
        <title>Effective Description of Clostridium neonatale sp. nov. linked to necrotizing enterocolitis in neonates and a clarification of species assignable to the genus Clostridium (Prazmowski 1880) emend. Lawson and Rainey 2016.</title>
        <authorList>
            <person name="Bernard K."/>
            <person name="Burdz T."/>
            <person name="Wiebe D."/>
            <person name="Balcewich B."/>
            <person name="Alfa M."/>
            <person name="Bernier A.-M."/>
        </authorList>
    </citation>
    <scope>NUCLEOTIDE SEQUENCE [LARGE SCALE GENOMIC DNA]</scope>
    <source>
        <strain evidence="10 12">LCDC99A005</strain>
    </source>
</reference>
<dbReference type="Proteomes" id="UP000431451">
    <property type="component" value="Unassembled WGS sequence"/>
</dbReference>
<evidence type="ECO:0000256" key="4">
    <source>
        <dbReference type="ARBA" id="ARBA00022683"/>
    </source>
</evidence>
<dbReference type="PANTHER" id="PTHR34382">
    <property type="entry name" value="PTS SYSTEM N,N'-DIACETYLCHITOBIOSE-SPECIFIC EIIA COMPONENT"/>
    <property type="match status" value="1"/>
</dbReference>
<dbReference type="PIRSF" id="PIRSF000699">
    <property type="entry name" value="PTS_IILac_III"/>
    <property type="match status" value="1"/>
</dbReference>
<reference evidence="8" key="3">
    <citation type="submission" date="2021-10" db="EMBL/GenBank/DDBJ databases">
        <authorList>
            <person name="Mesa V."/>
        </authorList>
    </citation>
    <scope>NUCLEOTIDE SEQUENCE</scope>
    <source>
        <strain evidence="8">CC3_PB</strain>
    </source>
</reference>
<dbReference type="GO" id="GO:0046872">
    <property type="term" value="F:metal ion binding"/>
    <property type="evidence" value="ECO:0007669"/>
    <property type="project" value="UniProtKB-KW"/>
</dbReference>
<evidence type="ECO:0000256" key="7">
    <source>
        <dbReference type="PROSITE-ProRule" id="PRU00418"/>
    </source>
</evidence>
<evidence type="ECO:0000256" key="2">
    <source>
        <dbReference type="ARBA" id="ARBA00022597"/>
    </source>
</evidence>
<dbReference type="InterPro" id="IPR003188">
    <property type="entry name" value="PTS_IIA_lac/cel"/>
</dbReference>
<dbReference type="PANTHER" id="PTHR34382:SF7">
    <property type="entry name" value="PTS SYSTEM N,N'-DIACETYLCHITOBIOSE-SPECIFIC EIIA COMPONENT"/>
    <property type="match status" value="1"/>
</dbReference>
<keyword evidence="6" id="KW-0460">Magnesium</keyword>
<keyword evidence="3 8" id="KW-0808">Transferase</keyword>
<keyword evidence="4" id="KW-0598">Phosphotransferase system</keyword>
<dbReference type="EC" id="2.7.1.-" evidence="8 11"/>
<dbReference type="GO" id="GO:0009401">
    <property type="term" value="P:phosphoenolpyruvate-dependent sugar phosphotransferase system"/>
    <property type="evidence" value="ECO:0007669"/>
    <property type="project" value="UniProtKB-KW"/>
</dbReference>
<keyword evidence="2" id="KW-0762">Sugar transport</keyword>
<reference evidence="11 13" key="2">
    <citation type="submission" date="2018-06" db="EMBL/GenBank/DDBJ databases">
        <authorList>
            <consortium name="IHU Genomes"/>
        </authorList>
    </citation>
    <scope>NUCLEOTIDE SEQUENCE [LARGE SCALE GENOMIC DNA]</scope>
    <source>
        <strain evidence="11 13">NEC25</strain>
    </source>
</reference>
<dbReference type="PROSITE" id="PS51095">
    <property type="entry name" value="PTS_EIIA_TYPE_3"/>
    <property type="match status" value="1"/>
</dbReference>
<evidence type="ECO:0000313" key="10">
    <source>
        <dbReference type="EMBL" id="PEG32501.1"/>
    </source>
</evidence>
<feature type="modified residue" description="Phosphohistidine; by HPr" evidence="7">
    <location>
        <position position="76"/>
    </location>
</feature>
<evidence type="ECO:0000313" key="9">
    <source>
        <dbReference type="EMBL" id="CAI3670616.1"/>
    </source>
</evidence>
<dbReference type="AlphaFoldDB" id="A0A2A7MMB1"/>
<evidence type="ECO:0000313" key="12">
    <source>
        <dbReference type="Proteomes" id="UP000220840"/>
    </source>
</evidence>
<dbReference type="EMBL" id="PDCJ01000001">
    <property type="protein sequence ID" value="PEG32501.1"/>
    <property type="molecule type" value="Genomic_DNA"/>
</dbReference>
<evidence type="ECO:0000313" key="13">
    <source>
        <dbReference type="Proteomes" id="UP000431451"/>
    </source>
</evidence>
<dbReference type="STRING" id="137838.GCA_001458595_04021"/>
<dbReference type="Proteomes" id="UP001189143">
    <property type="component" value="Unassembled WGS sequence"/>
</dbReference>
<evidence type="ECO:0000313" key="11">
    <source>
        <dbReference type="EMBL" id="VCT85904.1"/>
    </source>
</evidence>
<evidence type="ECO:0000256" key="1">
    <source>
        <dbReference type="ARBA" id="ARBA00022448"/>
    </source>
</evidence>
<gene>
    <name evidence="11" type="primary">licA_5</name>
    <name evidence="9" type="ORF">CNEO2_690006</name>
    <name evidence="8" type="ORF">CNEO_41337</name>
    <name evidence="11" type="ORF">CNEONATNEC25_03507</name>
    <name evidence="10" type="ORF">CQ394_12655</name>
</gene>
<evidence type="ECO:0000313" key="8">
    <source>
        <dbReference type="EMBL" id="CAG9704572.1"/>
    </source>
</evidence>
<keyword evidence="1" id="KW-0813">Transport</keyword>
<protein>
    <submittedName>
        <fullName evidence="11">Lichenan-specific phosphotransferase enzyme IIA component</fullName>
    </submittedName>
    <submittedName>
        <fullName evidence="10">PTS lactose/cellobiose transporter subunit IIA</fullName>
    </submittedName>
    <submittedName>
        <fullName evidence="8">PTS system, lactose/cellobiose-family IIA component</fullName>
        <ecNumber evidence="8 11">2.7.1.-</ecNumber>
    </submittedName>
</protein>
<keyword evidence="12" id="KW-1185">Reference proteome</keyword>
<evidence type="ECO:0000256" key="3">
    <source>
        <dbReference type="ARBA" id="ARBA00022679"/>
    </source>
</evidence>
<dbReference type="OrthoDB" id="389577at2"/>
<evidence type="ECO:0000256" key="6">
    <source>
        <dbReference type="PIRSR" id="PIRSR000699-2"/>
    </source>
</evidence>
<feature type="binding site" evidence="6">
    <location>
        <position position="79"/>
    </location>
    <ligand>
        <name>Mg(2+)</name>
        <dbReference type="ChEBI" id="CHEBI:18420"/>
        <note>ligand shared between all trimeric partners</note>
    </ligand>
</feature>
<evidence type="ECO:0000256" key="5">
    <source>
        <dbReference type="PIRSR" id="PIRSR000699-1"/>
    </source>
</evidence>
<comment type="cofactor">
    <cofactor evidence="6">
        <name>Mg(2+)</name>
        <dbReference type="ChEBI" id="CHEBI:18420"/>
    </cofactor>
    <text evidence="6">Binds 1 Mg(2+) ion per trimer.</text>
</comment>
<dbReference type="InterPro" id="IPR036542">
    <property type="entry name" value="PTS_IIA_lac/cel_sf"/>
</dbReference>
<proteinExistence type="predicted"/>
<dbReference type="EMBL" id="CAKJVE010000004">
    <property type="protein sequence ID" value="CAG9704572.1"/>
    <property type="molecule type" value="Genomic_DNA"/>
</dbReference>
<dbReference type="GO" id="GO:0016740">
    <property type="term" value="F:transferase activity"/>
    <property type="evidence" value="ECO:0007669"/>
    <property type="project" value="UniProtKB-KW"/>
</dbReference>
<dbReference type="EMBL" id="UWJD01000003">
    <property type="protein sequence ID" value="VCT85904.1"/>
    <property type="molecule type" value="Genomic_DNA"/>
</dbReference>
<reference evidence="9" key="4">
    <citation type="submission" date="2022-10" db="EMBL/GenBank/DDBJ databases">
        <authorList>
            <person name="Aires J."/>
            <person name="Mesa V."/>
        </authorList>
    </citation>
    <scope>NUCLEOTIDE SEQUENCE</scope>
    <source>
        <strain evidence="9">Clostridium neonatale JD116</strain>
    </source>
</reference>
<dbReference type="Proteomes" id="UP000789738">
    <property type="component" value="Unassembled WGS sequence"/>
</dbReference>
<dbReference type="SUPFAM" id="SSF46973">
    <property type="entry name" value="Enzyme IIa from lactose specific PTS, IIa-lac"/>
    <property type="match status" value="1"/>
</dbReference>
<organism evidence="10 12">
    <name type="scientific">Clostridium neonatale</name>
    <dbReference type="NCBI Taxonomy" id="137838"/>
    <lineage>
        <taxon>Bacteria</taxon>
        <taxon>Bacillati</taxon>
        <taxon>Bacillota</taxon>
        <taxon>Clostridia</taxon>
        <taxon>Eubacteriales</taxon>
        <taxon>Clostridiaceae</taxon>
        <taxon>Clostridium</taxon>
    </lineage>
</organism>
<feature type="active site" description="Tele-phosphohistidine intermediate" evidence="5">
    <location>
        <position position="76"/>
    </location>
</feature>
<dbReference type="Pfam" id="PF02255">
    <property type="entry name" value="PTS_IIA"/>
    <property type="match status" value="1"/>
</dbReference>
<sequence length="106" mass="11898">MEPLELAIMNIIINAGDCKNHAYMALGKVNEGKYDEADEEIKLANEALSKAHDSQTEMLQKEAAGEKVDFSILFVHAQDHLMTAITEKNLIEQIMELRKIINTLAK</sequence>
<dbReference type="Gene3D" id="1.20.58.80">
    <property type="entry name" value="Phosphotransferase system, lactose/cellobiose-type IIA subunit"/>
    <property type="match status" value="1"/>
</dbReference>
<dbReference type="EMBL" id="CAMTCP010000269">
    <property type="protein sequence ID" value="CAI3670616.1"/>
    <property type="molecule type" value="Genomic_DNA"/>
</dbReference>
<dbReference type="GeneID" id="68879012"/>
<keyword evidence="6" id="KW-0479">Metal-binding</keyword>
<dbReference type="CDD" id="cd00215">
    <property type="entry name" value="PTS_IIA_lac"/>
    <property type="match status" value="1"/>
</dbReference>
<dbReference type="RefSeq" id="WP_058296644.1">
    <property type="nucleotide sequence ID" value="NZ_CAKJVD010000083.1"/>
</dbReference>